<dbReference type="EMBL" id="GBXM01029874">
    <property type="protein sequence ID" value="JAH78703.1"/>
    <property type="molecule type" value="Transcribed_RNA"/>
</dbReference>
<protein>
    <submittedName>
        <fullName evidence="1">Uncharacterized protein</fullName>
    </submittedName>
</protein>
<evidence type="ECO:0000313" key="1">
    <source>
        <dbReference type="EMBL" id="JAH78703.1"/>
    </source>
</evidence>
<reference evidence="1" key="2">
    <citation type="journal article" date="2015" name="Fish Shellfish Immunol.">
        <title>Early steps in the European eel (Anguilla anguilla)-Vibrio vulnificus interaction in the gills: Role of the RtxA13 toxin.</title>
        <authorList>
            <person name="Callol A."/>
            <person name="Pajuelo D."/>
            <person name="Ebbesson L."/>
            <person name="Teles M."/>
            <person name="MacKenzie S."/>
            <person name="Amaro C."/>
        </authorList>
    </citation>
    <scope>NUCLEOTIDE SEQUENCE</scope>
</reference>
<sequence length="15" mass="1849">MQLMRQSISLHDARY</sequence>
<accession>A0A0E9VN74</accession>
<proteinExistence type="predicted"/>
<reference evidence="1" key="1">
    <citation type="submission" date="2014-11" db="EMBL/GenBank/DDBJ databases">
        <authorList>
            <person name="Amaro Gonzalez C."/>
        </authorList>
    </citation>
    <scope>NUCLEOTIDE SEQUENCE</scope>
</reference>
<organism evidence="1">
    <name type="scientific">Anguilla anguilla</name>
    <name type="common">European freshwater eel</name>
    <name type="synonym">Muraena anguilla</name>
    <dbReference type="NCBI Taxonomy" id="7936"/>
    <lineage>
        <taxon>Eukaryota</taxon>
        <taxon>Metazoa</taxon>
        <taxon>Chordata</taxon>
        <taxon>Craniata</taxon>
        <taxon>Vertebrata</taxon>
        <taxon>Euteleostomi</taxon>
        <taxon>Actinopterygii</taxon>
        <taxon>Neopterygii</taxon>
        <taxon>Teleostei</taxon>
        <taxon>Anguilliformes</taxon>
        <taxon>Anguillidae</taxon>
        <taxon>Anguilla</taxon>
    </lineage>
</organism>
<name>A0A0E9VN74_ANGAN</name>